<organism evidence="4 5">
    <name type="scientific">Domibacillus antri</name>
    <dbReference type="NCBI Taxonomy" id="1714264"/>
    <lineage>
        <taxon>Bacteria</taxon>
        <taxon>Bacillati</taxon>
        <taxon>Bacillota</taxon>
        <taxon>Bacilli</taxon>
        <taxon>Bacillales</taxon>
        <taxon>Bacillaceae</taxon>
        <taxon>Domibacillus</taxon>
    </lineage>
</organism>
<dbReference type="Gene3D" id="1.20.120.330">
    <property type="entry name" value="Nucleotidyltransferases domain 2"/>
    <property type="match status" value="1"/>
</dbReference>
<dbReference type="Pfam" id="PF18576">
    <property type="entry name" value="HTH_52"/>
    <property type="match status" value="1"/>
</dbReference>
<sequence length="291" mass="35041">MEDILRPLYQERTSQQNTLGVLLVEKNEQNRAFTENFNAILLIIVQEAEEAVFTKHYVDQRNETASMYIVTENQLKEWMLLGTNRKVIEWLYHGRILFDRNEYVYNLKTEMKEFPFYGRKMKMTIEFAKLIKRYTDGKAFFNDGHYLDAYNHILHSLHHLARLSIIENGYYPELTVWNQVRHIEPEIYKLYEELLTSDEDLQKRLELLFLASEFLIHSRTERGAEHLLSLMKEKEWWSINELLNHEEVSHYSVDLVTLMEYLIERQLVRSVSIQTKGHGIFHRYYQINKEI</sequence>
<comment type="caution">
    <text evidence="4">The sequence shown here is derived from an EMBL/GenBank/DDBJ whole genome shotgun (WGS) entry which is preliminary data.</text>
</comment>
<dbReference type="RefSeq" id="WP_075399585.1">
    <property type="nucleotide sequence ID" value="NZ_MSDU01000053.1"/>
</dbReference>
<evidence type="ECO:0000259" key="1">
    <source>
        <dbReference type="Pfam" id="PF14540"/>
    </source>
</evidence>
<keyword evidence="5" id="KW-1185">Reference proteome</keyword>
<dbReference type="AlphaFoldDB" id="A0A1Q8Q1X3"/>
<dbReference type="InterPro" id="IPR041143">
    <property type="entry name" value="YgxA_HTH"/>
</dbReference>
<gene>
    <name evidence="4" type="ORF">BTO30_15370</name>
</gene>
<dbReference type="InterPro" id="IPR043519">
    <property type="entry name" value="NT_sf"/>
</dbReference>
<dbReference type="EMBL" id="MSDU01000053">
    <property type="protein sequence ID" value="OLN21339.1"/>
    <property type="molecule type" value="Genomic_DNA"/>
</dbReference>
<evidence type="ECO:0000313" key="5">
    <source>
        <dbReference type="Proteomes" id="UP000185568"/>
    </source>
</evidence>
<dbReference type="Proteomes" id="UP000185568">
    <property type="component" value="Unassembled WGS sequence"/>
</dbReference>
<dbReference type="STRING" id="1714264.BTO30_15370"/>
<accession>A0A1Q8Q1X3</accession>
<feature type="domain" description="YgxA-like helix-turn-helix" evidence="2">
    <location>
        <begin position="225"/>
        <end position="287"/>
    </location>
</feature>
<evidence type="ECO:0000313" key="4">
    <source>
        <dbReference type="EMBL" id="OLN21339.1"/>
    </source>
</evidence>
<evidence type="ECO:0008006" key="6">
    <source>
        <dbReference type="Google" id="ProtNLM"/>
    </source>
</evidence>
<reference evidence="4 5" key="1">
    <citation type="submission" date="2016-12" db="EMBL/GenBank/DDBJ databases">
        <title>Domibacillus antri genome sequencing.</title>
        <authorList>
            <person name="Verma A."/>
            <person name="Krishnamurthi S."/>
        </authorList>
    </citation>
    <scope>NUCLEOTIDE SEQUENCE [LARGE SCALE GENOMIC DNA]</scope>
    <source>
        <strain evidence="4 5">XD80</strain>
    </source>
</reference>
<dbReference type="Pfam" id="PF22339">
    <property type="entry name" value="YgxA-like_sub_bind"/>
    <property type="match status" value="1"/>
</dbReference>
<evidence type="ECO:0000259" key="3">
    <source>
        <dbReference type="Pfam" id="PF22339"/>
    </source>
</evidence>
<dbReference type="InterPro" id="IPR029348">
    <property type="entry name" value="NTF-like"/>
</dbReference>
<dbReference type="Pfam" id="PF14540">
    <property type="entry name" value="NTF-like"/>
    <property type="match status" value="1"/>
</dbReference>
<evidence type="ECO:0000259" key="2">
    <source>
        <dbReference type="Pfam" id="PF18576"/>
    </source>
</evidence>
<dbReference type="Gene3D" id="3.30.460.10">
    <property type="entry name" value="Beta Polymerase, domain 2"/>
    <property type="match status" value="1"/>
</dbReference>
<feature type="domain" description="Nucleotidyltransferase-like" evidence="1">
    <location>
        <begin position="1"/>
        <end position="119"/>
    </location>
</feature>
<name>A0A1Q8Q1X3_9BACI</name>
<dbReference type="InterPro" id="IPR036388">
    <property type="entry name" value="WH-like_DNA-bd_sf"/>
</dbReference>
<protein>
    <recommendedName>
        <fullName evidence="6">Nucleotidyltransferase-like domain-containing protein</fullName>
    </recommendedName>
</protein>
<feature type="domain" description="YgxA-like substrate binding" evidence="3">
    <location>
        <begin position="120"/>
        <end position="219"/>
    </location>
</feature>
<dbReference type="OrthoDB" id="2350973at2"/>
<proteinExistence type="predicted"/>
<dbReference type="InterPro" id="IPR054515">
    <property type="entry name" value="YgxA-like_substrate-bd"/>
</dbReference>
<dbReference type="Gene3D" id="1.10.10.10">
    <property type="entry name" value="Winged helix-like DNA-binding domain superfamily/Winged helix DNA-binding domain"/>
    <property type="match status" value="1"/>
</dbReference>